<comment type="caution">
    <text evidence="1">The sequence shown here is derived from an EMBL/GenBank/DDBJ whole genome shotgun (WGS) entry which is preliminary data.</text>
</comment>
<accession>A0ACC6Q9M6</accession>
<name>A0ACC6Q9M6_9ACTN</name>
<proteinExistence type="predicted"/>
<organism evidence="1 2">
    <name type="scientific">Streptomyces pratisoli</name>
    <dbReference type="NCBI Taxonomy" id="3139917"/>
    <lineage>
        <taxon>Bacteria</taxon>
        <taxon>Bacillati</taxon>
        <taxon>Actinomycetota</taxon>
        <taxon>Actinomycetes</taxon>
        <taxon>Kitasatosporales</taxon>
        <taxon>Streptomycetaceae</taxon>
        <taxon>Streptomyces</taxon>
    </lineage>
</organism>
<gene>
    <name evidence="1" type="ORF">WKI58_00215</name>
</gene>
<dbReference type="Proteomes" id="UP001375539">
    <property type="component" value="Unassembled WGS sequence"/>
</dbReference>
<evidence type="ECO:0000313" key="2">
    <source>
        <dbReference type="Proteomes" id="UP001375539"/>
    </source>
</evidence>
<keyword evidence="2" id="KW-1185">Reference proteome</keyword>
<reference evidence="1" key="1">
    <citation type="submission" date="2024-03" db="EMBL/GenBank/DDBJ databases">
        <title>Novel Streptomyces species of biotechnological and ecological value are a feature of Machair soil.</title>
        <authorList>
            <person name="Prole J.R."/>
            <person name="Goodfellow M."/>
            <person name="Allenby N."/>
            <person name="Ward A.C."/>
        </authorList>
    </citation>
    <scope>NUCLEOTIDE SEQUENCE</scope>
    <source>
        <strain evidence="1">MS1.AVA.4</strain>
    </source>
</reference>
<evidence type="ECO:0000313" key="1">
    <source>
        <dbReference type="EMBL" id="MEJ8654975.1"/>
    </source>
</evidence>
<dbReference type="EMBL" id="JBBKAI010000001">
    <property type="protein sequence ID" value="MEJ8654975.1"/>
    <property type="molecule type" value="Genomic_DNA"/>
</dbReference>
<protein>
    <submittedName>
        <fullName evidence="1">Uncharacterized protein</fullName>
    </submittedName>
</protein>
<sequence length="132" mass="14087">MSVDMWLNVSASEPAALACLVFAPCAPDRRRGGDQTRSRHLMTVSIAFALLILYTVLITVWPGGRMATVLWRVRTAVVSDRCTHAAADPDGDRRAENAAELEYESVRLSGLHRSGKGAPSCVCGQASIGSAS</sequence>